<protein>
    <recommendedName>
        <fullName evidence="4">DUF2752 domain-containing protein</fullName>
    </recommendedName>
</protein>
<comment type="caution">
    <text evidence="2">The sequence shown here is derived from an EMBL/GenBank/DDBJ whole genome shotgun (WGS) entry which is preliminary data.</text>
</comment>
<keyword evidence="1" id="KW-0812">Transmembrane</keyword>
<dbReference type="Pfam" id="PF10825">
    <property type="entry name" value="DUF2752"/>
    <property type="match status" value="1"/>
</dbReference>
<evidence type="ECO:0008006" key="4">
    <source>
        <dbReference type="Google" id="ProtNLM"/>
    </source>
</evidence>
<organism evidence="2 3">
    <name type="scientific">Rhodohalobacter barkolensis</name>
    <dbReference type="NCBI Taxonomy" id="2053187"/>
    <lineage>
        <taxon>Bacteria</taxon>
        <taxon>Pseudomonadati</taxon>
        <taxon>Balneolota</taxon>
        <taxon>Balneolia</taxon>
        <taxon>Balneolales</taxon>
        <taxon>Balneolaceae</taxon>
        <taxon>Rhodohalobacter</taxon>
    </lineage>
</organism>
<dbReference type="Proteomes" id="UP000233398">
    <property type="component" value="Unassembled WGS sequence"/>
</dbReference>
<gene>
    <name evidence="2" type="ORF">CWD77_04925</name>
</gene>
<dbReference type="InterPro" id="IPR021215">
    <property type="entry name" value="DUF2752"/>
</dbReference>
<feature type="transmembrane region" description="Helical" evidence="1">
    <location>
        <begin position="67"/>
        <end position="89"/>
    </location>
</feature>
<sequence length="105" mass="11573">MNISGSFKKLFFLHFEWMALTAGLILMALLDPFSEAATLCPVERLGFEFCPGEGLGRSISHAFRGDLLASISMHPAGILAILIIIGRIGSIFRRNLNIKHNNSEQ</sequence>
<dbReference type="EMBL" id="PISP01000001">
    <property type="protein sequence ID" value="PKD44809.1"/>
    <property type="molecule type" value="Genomic_DNA"/>
</dbReference>
<dbReference type="AlphaFoldDB" id="A0A2N0VKX9"/>
<accession>A0A2N0VKX9</accession>
<evidence type="ECO:0000313" key="2">
    <source>
        <dbReference type="EMBL" id="PKD44809.1"/>
    </source>
</evidence>
<dbReference type="OrthoDB" id="1525013at2"/>
<proteinExistence type="predicted"/>
<evidence type="ECO:0000313" key="3">
    <source>
        <dbReference type="Proteomes" id="UP000233398"/>
    </source>
</evidence>
<reference evidence="2 3" key="1">
    <citation type="submission" date="2017-11" db="EMBL/GenBank/DDBJ databases">
        <title>Rhodohalobacter 15182 sp. nov., isolated from a salt lake.</title>
        <authorList>
            <person name="Han S."/>
        </authorList>
    </citation>
    <scope>NUCLEOTIDE SEQUENCE [LARGE SCALE GENOMIC DNA]</scope>
    <source>
        <strain evidence="2 3">15182</strain>
    </source>
</reference>
<keyword evidence="1" id="KW-0472">Membrane</keyword>
<keyword evidence="3" id="KW-1185">Reference proteome</keyword>
<keyword evidence="1" id="KW-1133">Transmembrane helix</keyword>
<name>A0A2N0VKX9_9BACT</name>
<dbReference type="RefSeq" id="WP_101072097.1">
    <property type="nucleotide sequence ID" value="NZ_PISP01000001.1"/>
</dbReference>
<evidence type="ECO:0000256" key="1">
    <source>
        <dbReference type="SAM" id="Phobius"/>
    </source>
</evidence>